<dbReference type="SMART" id="SM00396">
    <property type="entry name" value="ZnF_UBR1"/>
    <property type="match status" value="1"/>
</dbReference>
<feature type="zinc finger region" description="UBR-type" evidence="5">
    <location>
        <begin position="44"/>
        <end position="116"/>
    </location>
</feature>
<proteinExistence type="predicted"/>
<keyword evidence="2" id="KW-0479">Metal-binding</keyword>
<protein>
    <submittedName>
        <fullName evidence="7">Ubiquitin protein ligase E3 component n-recognin 7</fullName>
    </submittedName>
</protein>
<reference evidence="7" key="1">
    <citation type="submission" date="2025-08" db="UniProtKB">
        <authorList>
            <consortium name="Ensembl"/>
        </authorList>
    </citation>
    <scope>IDENTIFICATION</scope>
</reference>
<dbReference type="CDD" id="cd19677">
    <property type="entry name" value="UBR-box_UBR7"/>
    <property type="match status" value="1"/>
</dbReference>
<dbReference type="InterPro" id="IPR003126">
    <property type="entry name" value="Znf_UBR"/>
</dbReference>
<dbReference type="PANTHER" id="PTHR13513:SF9">
    <property type="entry name" value="E3 UBIQUITIN-PROTEIN LIGASE UBR7-RELATED"/>
    <property type="match status" value="1"/>
</dbReference>
<evidence type="ECO:0000256" key="3">
    <source>
        <dbReference type="ARBA" id="ARBA00022771"/>
    </source>
</evidence>
<dbReference type="UniPathway" id="UPA00143"/>
<dbReference type="AlphaFoldDB" id="A0A2K6EZK4"/>
<evidence type="ECO:0000256" key="5">
    <source>
        <dbReference type="PROSITE-ProRule" id="PRU00508"/>
    </source>
</evidence>
<evidence type="ECO:0000259" key="6">
    <source>
        <dbReference type="PROSITE" id="PS51157"/>
    </source>
</evidence>
<dbReference type="InterPro" id="IPR040204">
    <property type="entry name" value="UBR7"/>
</dbReference>
<gene>
    <name evidence="7" type="primary">UBR7</name>
</gene>
<sequence length="407" mass="46076">MAGAEGSTGRQSELEPVVSLVDVLEEDEELENEACAVLGGSDSEKCSYSQGSVKRQALYACSTCTPEGEEPAGICLACSYECHGSHKLFELYTKRNFRCDCGNSKFKNLECKLFPDKAKVNSGNKYNDNFFGLYCVCKRPYPDPEDEHLGAIPPESGDFQEMVCQACMKRCSFLWAYAAQWAVTKIPAEDDALVRNVDGIGDQDVTKSENGNHQDSTLKEDVPVHGKDAIKEVKAEQNNEPCTSSSSESDLQTVFKNQSLNTESQSGCKLLELKAKQFIKKDTATYWPLNWRSKLCTCQDCMKMYGDLDVLFLTDEYDTVLAYENKGKIDQATDRRDPLMDTLNSMNRVQQVELICEYNDLKTELKDYLKRFADEGTVVKREDIQQFFEEFQSKKRRRVDGMQYYCS</sequence>
<name>A0A2K6EZK4_PROCO</name>
<keyword evidence="4" id="KW-0862">Zinc</keyword>
<dbReference type="InterPro" id="IPR047506">
    <property type="entry name" value="UBR7-like_UBR-box"/>
</dbReference>
<evidence type="ECO:0000256" key="1">
    <source>
        <dbReference type="ARBA" id="ARBA00004906"/>
    </source>
</evidence>
<dbReference type="GO" id="GO:0043161">
    <property type="term" value="P:proteasome-mediated ubiquitin-dependent protein catabolic process"/>
    <property type="evidence" value="ECO:0007669"/>
    <property type="project" value="UniProtKB-ARBA"/>
</dbReference>
<evidence type="ECO:0000313" key="7">
    <source>
        <dbReference type="Ensembl" id="ENSPCOP00000007149.1"/>
    </source>
</evidence>
<comment type="pathway">
    <text evidence="1">Protein modification; protein ubiquitination.</text>
</comment>
<accession>A0A2K6EZK4</accession>
<dbReference type="Pfam" id="PF02207">
    <property type="entry name" value="zf-UBR"/>
    <property type="match status" value="1"/>
</dbReference>
<dbReference type="GO" id="GO:0016567">
    <property type="term" value="P:protein ubiquitination"/>
    <property type="evidence" value="ECO:0007669"/>
    <property type="project" value="UniProtKB-UniPathway"/>
</dbReference>
<reference evidence="7" key="2">
    <citation type="submission" date="2025-09" db="UniProtKB">
        <authorList>
            <consortium name="Ensembl"/>
        </authorList>
    </citation>
    <scope>IDENTIFICATION</scope>
</reference>
<dbReference type="GO" id="GO:0061630">
    <property type="term" value="F:ubiquitin protein ligase activity"/>
    <property type="evidence" value="ECO:0007669"/>
    <property type="project" value="InterPro"/>
</dbReference>
<organism evidence="7 8">
    <name type="scientific">Propithecus coquereli</name>
    <name type="common">Coquerel's sifaka</name>
    <name type="synonym">Propithecus verreauxi coquereli</name>
    <dbReference type="NCBI Taxonomy" id="379532"/>
    <lineage>
        <taxon>Eukaryota</taxon>
        <taxon>Metazoa</taxon>
        <taxon>Chordata</taxon>
        <taxon>Craniata</taxon>
        <taxon>Vertebrata</taxon>
        <taxon>Euteleostomi</taxon>
        <taxon>Mammalia</taxon>
        <taxon>Eutheria</taxon>
        <taxon>Euarchontoglires</taxon>
        <taxon>Primates</taxon>
        <taxon>Strepsirrhini</taxon>
        <taxon>Lemuriformes</taxon>
        <taxon>Indriidae</taxon>
        <taxon>Propithecus</taxon>
    </lineage>
</organism>
<evidence type="ECO:0000313" key="8">
    <source>
        <dbReference type="Proteomes" id="UP000233160"/>
    </source>
</evidence>
<dbReference type="Proteomes" id="UP000233160">
    <property type="component" value="Unassembled WGS sequence"/>
</dbReference>
<evidence type="ECO:0000256" key="2">
    <source>
        <dbReference type="ARBA" id="ARBA00022723"/>
    </source>
</evidence>
<feature type="domain" description="UBR-type" evidence="6">
    <location>
        <begin position="44"/>
        <end position="116"/>
    </location>
</feature>
<keyword evidence="8" id="KW-1185">Reference proteome</keyword>
<dbReference type="GeneTree" id="ENSGT00390000017610"/>
<dbReference type="GO" id="GO:0008270">
    <property type="term" value="F:zinc ion binding"/>
    <property type="evidence" value="ECO:0007669"/>
    <property type="project" value="UniProtKB-KW"/>
</dbReference>
<dbReference type="GO" id="GO:0005737">
    <property type="term" value="C:cytoplasm"/>
    <property type="evidence" value="ECO:0007669"/>
    <property type="project" value="TreeGrafter"/>
</dbReference>
<evidence type="ECO:0000256" key="4">
    <source>
        <dbReference type="ARBA" id="ARBA00022833"/>
    </source>
</evidence>
<dbReference type="OMA" id="GAMVYNH"/>
<dbReference type="Ensembl" id="ENSPCOT00000017690.1">
    <property type="protein sequence ID" value="ENSPCOP00000007149.1"/>
    <property type="gene ID" value="ENSPCOG00000014796.1"/>
</dbReference>
<dbReference type="STRING" id="379532.ENSPCOP00000007149"/>
<dbReference type="PROSITE" id="PS51157">
    <property type="entry name" value="ZF_UBR"/>
    <property type="match status" value="1"/>
</dbReference>
<keyword evidence="3" id="KW-0863">Zinc-finger</keyword>
<dbReference type="PANTHER" id="PTHR13513">
    <property type="entry name" value="E3 UBIQUITIN-PROTEIN LIGASE UBR7"/>
    <property type="match status" value="1"/>
</dbReference>